<evidence type="ECO:0000313" key="2">
    <source>
        <dbReference type="Proteomes" id="UP000198211"/>
    </source>
</evidence>
<accession>A0A225W401</accession>
<gene>
    <name evidence="1" type="ORF">PHMEG_00014428</name>
</gene>
<name>A0A225W401_9STRA</name>
<comment type="caution">
    <text evidence="1">The sequence shown here is derived from an EMBL/GenBank/DDBJ whole genome shotgun (WGS) entry which is preliminary data.</text>
</comment>
<sequence length="82" mass="9232">MVHNYNLQRPHLFDFSAIREATTGQIKAAAWVMEVGLLERIMLPQAGATQHHREFLVHEDEAHASAIPTSHVRTVHALMGHT</sequence>
<protein>
    <submittedName>
        <fullName evidence="1">Uncharacterized protein</fullName>
    </submittedName>
</protein>
<keyword evidence="2" id="KW-1185">Reference proteome</keyword>
<dbReference type="AlphaFoldDB" id="A0A225W401"/>
<evidence type="ECO:0000313" key="1">
    <source>
        <dbReference type="EMBL" id="OWZ12416.1"/>
    </source>
</evidence>
<proteinExistence type="predicted"/>
<dbReference type="Proteomes" id="UP000198211">
    <property type="component" value="Unassembled WGS sequence"/>
</dbReference>
<dbReference type="OrthoDB" id="121867at2759"/>
<dbReference type="EMBL" id="NBNE01001853">
    <property type="protein sequence ID" value="OWZ12416.1"/>
    <property type="molecule type" value="Genomic_DNA"/>
</dbReference>
<reference evidence="2" key="1">
    <citation type="submission" date="2017-03" db="EMBL/GenBank/DDBJ databases">
        <title>Phytopthora megakarya and P. palmivora, two closely related causual agents of cacao black pod achieved similar genome size and gene model numbers by different mechanisms.</title>
        <authorList>
            <person name="Ali S."/>
            <person name="Shao J."/>
            <person name="Larry D.J."/>
            <person name="Kronmiller B."/>
            <person name="Shen D."/>
            <person name="Strem M.D."/>
            <person name="Melnick R.L."/>
            <person name="Guiltinan M.J."/>
            <person name="Tyler B.M."/>
            <person name="Meinhardt L.W."/>
            <person name="Bailey B.A."/>
        </authorList>
    </citation>
    <scope>NUCLEOTIDE SEQUENCE [LARGE SCALE GENOMIC DNA]</scope>
    <source>
        <strain evidence="2">zdho120</strain>
    </source>
</reference>
<organism evidence="1 2">
    <name type="scientific">Phytophthora megakarya</name>
    <dbReference type="NCBI Taxonomy" id="4795"/>
    <lineage>
        <taxon>Eukaryota</taxon>
        <taxon>Sar</taxon>
        <taxon>Stramenopiles</taxon>
        <taxon>Oomycota</taxon>
        <taxon>Peronosporomycetes</taxon>
        <taxon>Peronosporales</taxon>
        <taxon>Peronosporaceae</taxon>
        <taxon>Phytophthora</taxon>
    </lineage>
</organism>